<evidence type="ECO:0000313" key="2">
    <source>
        <dbReference type="Proteomes" id="UP000523528"/>
    </source>
</evidence>
<dbReference type="AlphaFoldDB" id="A0A7W9YRZ1"/>
<organism evidence="1 2">
    <name type="scientific">Anoxybacillus tengchongensis</name>
    <dbReference type="NCBI Taxonomy" id="576944"/>
    <lineage>
        <taxon>Bacteria</taxon>
        <taxon>Bacillati</taxon>
        <taxon>Bacillota</taxon>
        <taxon>Bacilli</taxon>
        <taxon>Bacillales</taxon>
        <taxon>Anoxybacillaceae</taxon>
        <taxon>Anoxybacillus</taxon>
    </lineage>
</organism>
<comment type="caution">
    <text evidence="1">The sequence shown here is derived from an EMBL/GenBank/DDBJ whole genome shotgun (WGS) entry which is preliminary data.</text>
</comment>
<name>A0A7W9YRZ1_9BACL</name>
<dbReference type="Proteomes" id="UP000523528">
    <property type="component" value="Unassembled WGS sequence"/>
</dbReference>
<keyword evidence="2" id="KW-1185">Reference proteome</keyword>
<dbReference type="PROSITE" id="PS51257">
    <property type="entry name" value="PROKAR_LIPOPROTEIN"/>
    <property type="match status" value="1"/>
</dbReference>
<sequence length="34" mass="3929">MTKKIWVVFFICSMFIVPPSHMTPNGWQGCPECL</sequence>
<reference evidence="1 2" key="1">
    <citation type="submission" date="2020-08" db="EMBL/GenBank/DDBJ databases">
        <title>Genomic Encyclopedia of Type Strains, Phase IV (KMG-IV): sequencing the most valuable type-strain genomes for metagenomic binning, comparative biology and taxonomic classification.</title>
        <authorList>
            <person name="Goeker M."/>
        </authorList>
    </citation>
    <scope>NUCLEOTIDE SEQUENCE [LARGE SCALE GENOMIC DNA]</scope>
    <source>
        <strain evidence="1 2">DSM 23211</strain>
    </source>
</reference>
<protein>
    <submittedName>
        <fullName evidence="1">Uncharacterized protein</fullName>
    </submittedName>
</protein>
<gene>
    <name evidence="1" type="ORF">HNQ82_002096</name>
</gene>
<accession>A0A7W9YRZ1</accession>
<proteinExistence type="predicted"/>
<dbReference type="EMBL" id="JACHES010000009">
    <property type="protein sequence ID" value="MBB6177263.1"/>
    <property type="molecule type" value="Genomic_DNA"/>
</dbReference>
<evidence type="ECO:0000313" key="1">
    <source>
        <dbReference type="EMBL" id="MBB6177263.1"/>
    </source>
</evidence>